<name>A0A2A7MR64_MYCAG</name>
<comment type="caution">
    <text evidence="1">The sequence shown here is derived from an EMBL/GenBank/DDBJ whole genome shotgun (WGS) entry which is preliminary data.</text>
</comment>
<dbReference type="Gene3D" id="3.30.450.20">
    <property type="entry name" value="PAS domain"/>
    <property type="match status" value="1"/>
</dbReference>
<dbReference type="Proteomes" id="UP000220914">
    <property type="component" value="Unassembled WGS sequence"/>
</dbReference>
<reference evidence="1 2" key="1">
    <citation type="submission" date="2017-10" db="EMBL/GenBank/DDBJ databases">
        <title>The new phylogeny of genus Mycobacterium.</title>
        <authorList>
            <person name="Tortoli E."/>
            <person name="Trovato A."/>
            <person name="Cirillo D.M."/>
        </authorList>
    </citation>
    <scope>NUCLEOTIDE SEQUENCE [LARGE SCALE GENOMIC DNA]</scope>
    <source>
        <strain evidence="1 2">CCUG37673</strain>
    </source>
</reference>
<proteinExistence type="predicted"/>
<dbReference type="CDD" id="cd12913">
    <property type="entry name" value="PDC1_MCP_like"/>
    <property type="match status" value="1"/>
</dbReference>
<dbReference type="AlphaFoldDB" id="A0A2A7MR64"/>
<organism evidence="1 2">
    <name type="scientific">Mycolicibacterium agri</name>
    <name type="common">Mycobacterium agri</name>
    <dbReference type="NCBI Taxonomy" id="36811"/>
    <lineage>
        <taxon>Bacteria</taxon>
        <taxon>Bacillati</taxon>
        <taxon>Actinomycetota</taxon>
        <taxon>Actinomycetes</taxon>
        <taxon>Mycobacteriales</taxon>
        <taxon>Mycobacteriaceae</taxon>
        <taxon>Mycolicibacterium</taxon>
    </lineage>
</organism>
<dbReference type="Pfam" id="PF22673">
    <property type="entry name" value="MCP-like_PDC_1"/>
    <property type="match status" value="1"/>
</dbReference>
<evidence type="ECO:0008006" key="3">
    <source>
        <dbReference type="Google" id="ProtNLM"/>
    </source>
</evidence>
<dbReference type="EMBL" id="PDCP01000083">
    <property type="protein sequence ID" value="PEG33983.1"/>
    <property type="molecule type" value="Genomic_DNA"/>
</dbReference>
<sequence length="236" mass="26188">MDRELAEHAARIITDVVERVFASAAAIRDVAVQQHRAAVARGEPMCERDIEPIRDLSRTLLARTEIEAGMGMIMAPGLLPAEPLRLEWWQRDPNRPSPVWLDVDLNPASVDFYDYVAAEWFAVPRTTGRRHVTGPYVDVYGTDGYQLTLTMPVIDDGEFLGVTGADVPVARFETHILRRLGSLCTDLVVVNSENRVVLSSSPRWLAGSLMTPDHAQAPRPALALELAEPSWQLLVV</sequence>
<evidence type="ECO:0000313" key="2">
    <source>
        <dbReference type="Proteomes" id="UP000220914"/>
    </source>
</evidence>
<gene>
    <name evidence="1" type="ORF">CQY20_27940</name>
</gene>
<protein>
    <recommendedName>
        <fullName evidence="3">Cache domain-containing protein</fullName>
    </recommendedName>
</protein>
<evidence type="ECO:0000313" key="1">
    <source>
        <dbReference type="EMBL" id="PEG33983.1"/>
    </source>
</evidence>
<keyword evidence="2" id="KW-1185">Reference proteome</keyword>
<accession>A0A2A7MR64</accession>